<evidence type="ECO:0000256" key="3">
    <source>
        <dbReference type="SAM" id="MobiDB-lite"/>
    </source>
</evidence>
<dbReference type="GO" id="GO:0016628">
    <property type="term" value="F:oxidoreductase activity, acting on the CH-CH group of donors, NAD or NADP as acceptor"/>
    <property type="evidence" value="ECO:0007669"/>
    <property type="project" value="InterPro"/>
</dbReference>
<dbReference type="SUPFAM" id="SSF51735">
    <property type="entry name" value="NAD(P)-binding Rossmann-fold domains"/>
    <property type="match status" value="1"/>
</dbReference>
<evidence type="ECO:0000259" key="4">
    <source>
        <dbReference type="Pfam" id="PF00984"/>
    </source>
</evidence>
<dbReference type="GO" id="GO:0016616">
    <property type="term" value="F:oxidoreductase activity, acting on the CH-OH group of donors, NAD or NADP as acceptor"/>
    <property type="evidence" value="ECO:0007669"/>
    <property type="project" value="InterPro"/>
</dbReference>
<dbReference type="PANTHER" id="PTHR43491">
    <property type="entry name" value="UDP-N-ACETYL-D-MANNOSAMINE DEHYDROGENASE"/>
    <property type="match status" value="1"/>
</dbReference>
<dbReference type="InterPro" id="IPR036220">
    <property type="entry name" value="UDP-Glc/GDP-Man_DH_C_sf"/>
</dbReference>
<keyword evidence="7" id="KW-1185">Reference proteome</keyword>
<dbReference type="InterPro" id="IPR028359">
    <property type="entry name" value="UDP_ManNAc/GlcNAc_DH"/>
</dbReference>
<feature type="region of interest" description="Disordered" evidence="3">
    <location>
        <begin position="1"/>
        <end position="67"/>
    </location>
</feature>
<proteinExistence type="inferred from homology"/>
<feature type="domain" description="UDP-glucose/GDP-mannose dehydrogenase dimerisation" evidence="4">
    <location>
        <begin position="306"/>
        <end position="378"/>
    </location>
</feature>
<comment type="similarity">
    <text evidence="1 2">Belongs to the UDP-glucose/GDP-mannose dehydrogenase family.</text>
</comment>
<dbReference type="Pfam" id="PF00984">
    <property type="entry name" value="UDPG_MGDP_dh"/>
    <property type="match status" value="1"/>
</dbReference>
<evidence type="ECO:0000259" key="5">
    <source>
        <dbReference type="Pfam" id="PF03721"/>
    </source>
</evidence>
<dbReference type="InterPro" id="IPR036291">
    <property type="entry name" value="NAD(P)-bd_dom_sf"/>
</dbReference>
<dbReference type="InterPro" id="IPR014026">
    <property type="entry name" value="UDP-Glc/GDP-Man_DH_dimer"/>
</dbReference>
<evidence type="ECO:0000313" key="6">
    <source>
        <dbReference type="EMBL" id="TKY87604.1"/>
    </source>
</evidence>
<dbReference type="PIRSF" id="PIRSF500136">
    <property type="entry name" value="UDP_ManNAc_DH"/>
    <property type="match status" value="1"/>
</dbReference>
<sequence length="514" mass="55848">MSSFSQRTSLPTLDSGKIVVETPTKEPLDVVRLMKPVLKSNYSAGSHTPSSTNSSVSAEVSEDEDDLEAEDLNNYHFADMQRCPSLTASQDSLSPSPTPSPSKVTFFPSEAAHVAATKVDKPTTYGTVLVVGVGFVGAHLMERFSSAYEVVAFDVSENRCQYLRKVHCNNPNVTFISDLDADDRTKSFDLCLVSVPTLLTADLSQVDQTHIRSAFNMVSRIAQPGSTVVVESSVTVGMTRELFSPLLAKGVNVGFSPERVDPGRTYPAFEDIPKVVSGLNQVSLERITELYSRVFNTVVPVSKPEVAEFTKLYENCQRLINIAYVNEIADACAKHGVDVHEVVKASATKPFGFMPYTPSLGAGGHCIPVNPFYLFANCDLPLLRSAALANQQRPAAKAYEVAQIASENLKLTSRAEGKPKVAIVGMGFKRGEASLAYAPTVTLADKLTELDVEVSYVDDFVTSDKWAKVPSSTFQDAELFDSLFDVVVVAQRPIASELAVLEKLSPSKVIYFTK</sequence>
<dbReference type="GO" id="GO:0051287">
    <property type="term" value="F:NAD binding"/>
    <property type="evidence" value="ECO:0007669"/>
    <property type="project" value="InterPro"/>
</dbReference>
<protein>
    <recommendedName>
        <fullName evidence="8">UDP-glucose/GDP-mannose dehydrogenase C-terminal domain-containing protein</fullName>
    </recommendedName>
</protein>
<feature type="domain" description="UDP-glucose/GDP-mannose dehydrogenase N-terminal" evidence="5">
    <location>
        <begin position="128"/>
        <end position="285"/>
    </location>
</feature>
<dbReference type="PIRSF" id="PIRSF000124">
    <property type="entry name" value="UDPglc_GDPman_dh"/>
    <property type="match status" value="1"/>
</dbReference>
<dbReference type="PANTHER" id="PTHR43491:SF2">
    <property type="entry name" value="UDP-N-ACETYL-D-MANNOSAMINE DEHYDROGENASE"/>
    <property type="match status" value="1"/>
</dbReference>
<comment type="caution">
    <text evidence="6">The sequence shown here is derived from an EMBL/GenBank/DDBJ whole genome shotgun (WGS) entry which is preliminary data.</text>
</comment>
<dbReference type="Proteomes" id="UP000306050">
    <property type="component" value="Chromosome SGRAM_21"/>
</dbReference>
<name>A0A4U7KSW6_9BASI</name>
<dbReference type="Gene3D" id="3.40.50.720">
    <property type="entry name" value="NAD(P)-binding Rossmann-like Domain"/>
    <property type="match status" value="2"/>
</dbReference>
<evidence type="ECO:0000256" key="1">
    <source>
        <dbReference type="ARBA" id="ARBA00006601"/>
    </source>
</evidence>
<dbReference type="Pfam" id="PF03721">
    <property type="entry name" value="UDPG_MGDP_dh_N"/>
    <property type="match status" value="1"/>
</dbReference>
<dbReference type="OrthoDB" id="5059218at2759"/>
<evidence type="ECO:0000313" key="7">
    <source>
        <dbReference type="Proteomes" id="UP000306050"/>
    </source>
</evidence>
<accession>A0A4U7KSW6</accession>
<dbReference type="RefSeq" id="XP_029739589.1">
    <property type="nucleotide sequence ID" value="XM_029884216.1"/>
</dbReference>
<reference evidence="6 7" key="1">
    <citation type="submission" date="2019-05" db="EMBL/GenBank/DDBJ databases">
        <title>Sporisorium graminicola CBS 10092 draft sequencing and annotation.</title>
        <authorList>
            <person name="Solano-Gonzalez S."/>
            <person name="Caddick M.X."/>
            <person name="Darby A."/>
        </authorList>
    </citation>
    <scope>NUCLEOTIDE SEQUENCE [LARGE SCALE GENOMIC DNA]</scope>
    <source>
        <strain evidence="6 7">CBS 10092</strain>
    </source>
</reference>
<dbReference type="KEGG" id="sgra:EX895_003618"/>
<evidence type="ECO:0000256" key="2">
    <source>
        <dbReference type="PIRNR" id="PIRNR000124"/>
    </source>
</evidence>
<feature type="compositionally biased region" description="Low complexity" evidence="3">
    <location>
        <begin position="43"/>
        <end position="59"/>
    </location>
</feature>
<dbReference type="InterPro" id="IPR017476">
    <property type="entry name" value="UDP-Glc/GDP-Man"/>
</dbReference>
<dbReference type="InterPro" id="IPR001732">
    <property type="entry name" value="UDP-Glc/GDP-Man_DH_N"/>
</dbReference>
<dbReference type="GO" id="GO:0000271">
    <property type="term" value="P:polysaccharide biosynthetic process"/>
    <property type="evidence" value="ECO:0007669"/>
    <property type="project" value="InterPro"/>
</dbReference>
<dbReference type="InterPro" id="IPR008927">
    <property type="entry name" value="6-PGluconate_DH-like_C_sf"/>
</dbReference>
<organism evidence="6 7">
    <name type="scientific">Sporisorium graminicola</name>
    <dbReference type="NCBI Taxonomy" id="280036"/>
    <lineage>
        <taxon>Eukaryota</taxon>
        <taxon>Fungi</taxon>
        <taxon>Dikarya</taxon>
        <taxon>Basidiomycota</taxon>
        <taxon>Ustilaginomycotina</taxon>
        <taxon>Ustilaginomycetes</taxon>
        <taxon>Ustilaginales</taxon>
        <taxon>Ustilaginaceae</taxon>
        <taxon>Sporisorium</taxon>
    </lineage>
</organism>
<evidence type="ECO:0008006" key="8">
    <source>
        <dbReference type="Google" id="ProtNLM"/>
    </source>
</evidence>
<dbReference type="GeneID" id="40726513"/>
<dbReference type="SUPFAM" id="SSF52413">
    <property type="entry name" value="UDP-glucose/GDP-mannose dehydrogenase C-terminal domain"/>
    <property type="match status" value="1"/>
</dbReference>
<dbReference type="NCBIfam" id="TIGR03026">
    <property type="entry name" value="NDP-sugDHase"/>
    <property type="match status" value="1"/>
</dbReference>
<dbReference type="EMBL" id="SRRM01000013">
    <property type="protein sequence ID" value="TKY87604.1"/>
    <property type="molecule type" value="Genomic_DNA"/>
</dbReference>
<feature type="compositionally biased region" description="Polar residues" evidence="3">
    <location>
        <begin position="1"/>
        <end position="12"/>
    </location>
</feature>
<gene>
    <name evidence="6" type="ORF">EX895_003618</name>
</gene>
<dbReference type="AlphaFoldDB" id="A0A4U7KSW6"/>
<dbReference type="SUPFAM" id="SSF48179">
    <property type="entry name" value="6-phosphogluconate dehydrogenase C-terminal domain-like"/>
    <property type="match status" value="1"/>
</dbReference>